<gene>
    <name evidence="1" type="ORF">LCGC14_2128860</name>
</gene>
<organism evidence="1">
    <name type="scientific">marine sediment metagenome</name>
    <dbReference type="NCBI Taxonomy" id="412755"/>
    <lineage>
        <taxon>unclassified sequences</taxon>
        <taxon>metagenomes</taxon>
        <taxon>ecological metagenomes</taxon>
    </lineage>
</organism>
<dbReference type="PROSITE" id="PS51257">
    <property type="entry name" value="PROKAR_LIPOPROTEIN"/>
    <property type="match status" value="1"/>
</dbReference>
<dbReference type="AlphaFoldDB" id="A0A0F9E212"/>
<protein>
    <recommendedName>
        <fullName evidence="2">Lipoprotein</fullName>
    </recommendedName>
</protein>
<sequence>MLKKILLVLGLILLVGCSSSSYEMCFDDCAKVNCDWNHVIRPSASTKADNHCPTTEITIREFCYEECKNS</sequence>
<evidence type="ECO:0008006" key="2">
    <source>
        <dbReference type="Google" id="ProtNLM"/>
    </source>
</evidence>
<accession>A0A0F9E212</accession>
<evidence type="ECO:0000313" key="1">
    <source>
        <dbReference type="EMBL" id="KKL68043.1"/>
    </source>
</evidence>
<dbReference type="EMBL" id="LAZR01026658">
    <property type="protein sequence ID" value="KKL68043.1"/>
    <property type="molecule type" value="Genomic_DNA"/>
</dbReference>
<proteinExistence type="predicted"/>
<name>A0A0F9E212_9ZZZZ</name>
<comment type="caution">
    <text evidence="1">The sequence shown here is derived from an EMBL/GenBank/DDBJ whole genome shotgun (WGS) entry which is preliminary data.</text>
</comment>
<reference evidence="1" key="1">
    <citation type="journal article" date="2015" name="Nature">
        <title>Complex archaea that bridge the gap between prokaryotes and eukaryotes.</title>
        <authorList>
            <person name="Spang A."/>
            <person name="Saw J.H."/>
            <person name="Jorgensen S.L."/>
            <person name="Zaremba-Niedzwiedzka K."/>
            <person name="Martijn J."/>
            <person name="Lind A.E."/>
            <person name="van Eijk R."/>
            <person name="Schleper C."/>
            <person name="Guy L."/>
            <person name="Ettema T.J."/>
        </authorList>
    </citation>
    <scope>NUCLEOTIDE SEQUENCE</scope>
</reference>